<evidence type="ECO:0000256" key="12">
    <source>
        <dbReference type="PROSITE-ProRule" id="PRU01360"/>
    </source>
</evidence>
<evidence type="ECO:0000256" key="6">
    <source>
        <dbReference type="ARBA" id="ARBA00022729"/>
    </source>
</evidence>
<comment type="subcellular location">
    <subcellularLocation>
        <location evidence="1 12">Cell outer membrane</location>
        <topology evidence="1 12">Multi-pass membrane protein</topology>
    </subcellularLocation>
</comment>
<dbReference type="InterPro" id="IPR010105">
    <property type="entry name" value="TonB_sidphr_rcpt"/>
</dbReference>
<dbReference type="NCBIfam" id="TIGR01783">
    <property type="entry name" value="TonB-siderophor"/>
    <property type="match status" value="1"/>
</dbReference>
<dbReference type="GO" id="GO:0015344">
    <property type="term" value="F:siderophore uptake transmembrane transporter activity"/>
    <property type="evidence" value="ECO:0007669"/>
    <property type="project" value="TreeGrafter"/>
</dbReference>
<proteinExistence type="inferred from homology"/>
<dbReference type="AlphaFoldDB" id="A0A177N1P5"/>
<keyword evidence="10 12" id="KW-0472">Membrane</keyword>
<evidence type="ECO:0000256" key="8">
    <source>
        <dbReference type="ARBA" id="ARBA00023065"/>
    </source>
</evidence>
<name>A0A177N1P5_9GAMM</name>
<feature type="domain" description="TonB-dependent receptor-like beta-barrel" evidence="13">
    <location>
        <begin position="74"/>
        <end position="522"/>
    </location>
</feature>
<evidence type="ECO:0000256" key="3">
    <source>
        <dbReference type="ARBA" id="ARBA00022452"/>
    </source>
</evidence>
<dbReference type="OrthoDB" id="127311at2"/>
<keyword evidence="3 12" id="KW-1134">Transmembrane beta strand</keyword>
<organism evidence="14 15">
    <name type="scientific">Methylomonas koyamae</name>
    <dbReference type="NCBI Taxonomy" id="702114"/>
    <lineage>
        <taxon>Bacteria</taxon>
        <taxon>Pseudomonadati</taxon>
        <taxon>Pseudomonadota</taxon>
        <taxon>Gammaproteobacteria</taxon>
        <taxon>Methylococcales</taxon>
        <taxon>Methylococcaceae</taxon>
        <taxon>Methylomonas</taxon>
    </lineage>
</organism>
<keyword evidence="11 12" id="KW-0998">Cell outer membrane</keyword>
<evidence type="ECO:0000256" key="2">
    <source>
        <dbReference type="ARBA" id="ARBA00022448"/>
    </source>
</evidence>
<comment type="similarity">
    <text evidence="12">Belongs to the TonB-dependent receptor family.</text>
</comment>
<evidence type="ECO:0000256" key="1">
    <source>
        <dbReference type="ARBA" id="ARBA00004571"/>
    </source>
</evidence>
<evidence type="ECO:0000256" key="4">
    <source>
        <dbReference type="ARBA" id="ARBA00022496"/>
    </source>
</evidence>
<dbReference type="RefSeq" id="WP_082877838.1">
    <property type="nucleotide sequence ID" value="NZ_LUUJ01000121.1"/>
</dbReference>
<dbReference type="InterPro" id="IPR000531">
    <property type="entry name" value="Beta-barrel_TonB"/>
</dbReference>
<keyword evidence="2 12" id="KW-0813">Transport</keyword>
<dbReference type="CDD" id="cd01347">
    <property type="entry name" value="ligand_gated_channel"/>
    <property type="match status" value="1"/>
</dbReference>
<dbReference type="GO" id="GO:0009279">
    <property type="term" value="C:cell outer membrane"/>
    <property type="evidence" value="ECO:0007669"/>
    <property type="project" value="UniProtKB-SubCell"/>
</dbReference>
<evidence type="ECO:0000313" key="15">
    <source>
        <dbReference type="Proteomes" id="UP000077857"/>
    </source>
</evidence>
<dbReference type="GO" id="GO:0015891">
    <property type="term" value="P:siderophore transport"/>
    <property type="evidence" value="ECO:0007669"/>
    <property type="project" value="InterPro"/>
</dbReference>
<evidence type="ECO:0000256" key="5">
    <source>
        <dbReference type="ARBA" id="ARBA00022692"/>
    </source>
</evidence>
<dbReference type="InterPro" id="IPR036942">
    <property type="entry name" value="Beta-barrel_TonB_sf"/>
</dbReference>
<dbReference type="Pfam" id="PF00593">
    <property type="entry name" value="TonB_dep_Rec_b-barrel"/>
    <property type="match status" value="1"/>
</dbReference>
<keyword evidence="9" id="KW-0798">TonB box</keyword>
<dbReference type="PROSITE" id="PS52016">
    <property type="entry name" value="TONB_DEPENDENT_REC_3"/>
    <property type="match status" value="1"/>
</dbReference>
<reference evidence="14 15" key="1">
    <citation type="submission" date="2016-03" db="EMBL/GenBank/DDBJ databases">
        <authorList>
            <person name="Ploux O."/>
        </authorList>
    </citation>
    <scope>NUCLEOTIDE SEQUENCE [LARGE SCALE GENOMIC DNA]</scope>
    <source>
        <strain evidence="14 15">R-45378</strain>
    </source>
</reference>
<evidence type="ECO:0000313" key="14">
    <source>
        <dbReference type="EMBL" id="OAI11463.1"/>
    </source>
</evidence>
<gene>
    <name evidence="14" type="ORF">A1507_20495</name>
</gene>
<evidence type="ECO:0000256" key="7">
    <source>
        <dbReference type="ARBA" id="ARBA00023004"/>
    </source>
</evidence>
<evidence type="ECO:0000259" key="13">
    <source>
        <dbReference type="Pfam" id="PF00593"/>
    </source>
</evidence>
<keyword evidence="6" id="KW-0732">Signal</keyword>
<dbReference type="EMBL" id="LUUJ01000121">
    <property type="protein sequence ID" value="OAI11463.1"/>
    <property type="molecule type" value="Genomic_DNA"/>
</dbReference>
<keyword evidence="4" id="KW-0410">Iron transport</keyword>
<dbReference type="Proteomes" id="UP000077857">
    <property type="component" value="Unassembled WGS sequence"/>
</dbReference>
<keyword evidence="7" id="KW-0408">Iron</keyword>
<dbReference type="SUPFAM" id="SSF56935">
    <property type="entry name" value="Porins"/>
    <property type="match status" value="1"/>
</dbReference>
<protein>
    <recommendedName>
        <fullName evidence="13">TonB-dependent receptor-like beta-barrel domain-containing protein</fullName>
    </recommendedName>
</protein>
<dbReference type="PANTHER" id="PTHR32552">
    <property type="entry name" value="FERRICHROME IRON RECEPTOR-RELATED"/>
    <property type="match status" value="1"/>
</dbReference>
<dbReference type="PANTHER" id="PTHR32552:SF68">
    <property type="entry name" value="FERRICHROME OUTER MEMBRANE TRANSPORTER_PHAGE RECEPTOR"/>
    <property type="match status" value="1"/>
</dbReference>
<sequence>MINAVTKRPLAEAHYSLEQRFGSYDYYRTQAYATGAVTDDKSVLYGLDLSYLNSDSFREHSFNDRIFVAPSLTWKPSDRTELNLTVEYLNEDRVYDSGLPATGAGILPLPITRQFDNPGLNDNHENILVDFNWSHQFNSSWKIQSGVVTMHRDFESNETYTGGFTPATGLLDRYAWFGNESTDMNTVYLNLTGKLNTFGVEHSLLLGGDFYSQDSLAYATDNYVDSVNIYHPAYPANSSLAIYDNLPVEYFRDQQGGWYNYREDTWYGLYFQDQMSFFGDKLHIMGGGRYDWTHVKQDSAYFTPLDSSAETNTHFSPRVGITVQPWPWLSVYGNFVESFGTNNGRSQTGEIFDPQTATQFESGIKTEWFDGRLTSTLAYYHLTKNNVLTPAGNGLPFQVPIGEARSQGLELDVSGQIADGLSLIGNYAYTDTRITKDNDGNQGNRLPYVPEHSGSLWLKYAFQQAPLQGFSLGAGLYAASERTGNRANSYWDDSYARLDLFGAYRHKIGKSHLTAQVNINNVADTQSFILRDQIRNLPMDPLMVFGSLRLEY</sequence>
<evidence type="ECO:0000256" key="10">
    <source>
        <dbReference type="ARBA" id="ARBA00023136"/>
    </source>
</evidence>
<dbReference type="Gene3D" id="2.40.170.20">
    <property type="entry name" value="TonB-dependent receptor, beta-barrel domain"/>
    <property type="match status" value="1"/>
</dbReference>
<accession>A0A177N1P5</accession>
<evidence type="ECO:0000256" key="9">
    <source>
        <dbReference type="ARBA" id="ARBA00023077"/>
    </source>
</evidence>
<dbReference type="InterPro" id="IPR039426">
    <property type="entry name" value="TonB-dep_rcpt-like"/>
</dbReference>
<comment type="caution">
    <text evidence="14">The sequence shown here is derived from an EMBL/GenBank/DDBJ whole genome shotgun (WGS) entry which is preliminary data.</text>
</comment>
<dbReference type="GO" id="GO:0038023">
    <property type="term" value="F:signaling receptor activity"/>
    <property type="evidence" value="ECO:0007669"/>
    <property type="project" value="InterPro"/>
</dbReference>
<evidence type="ECO:0000256" key="11">
    <source>
        <dbReference type="ARBA" id="ARBA00023237"/>
    </source>
</evidence>
<keyword evidence="5 12" id="KW-0812">Transmembrane</keyword>
<keyword evidence="8" id="KW-0406">Ion transport</keyword>